<dbReference type="Gene3D" id="1.20.120.350">
    <property type="entry name" value="Voltage-gated potassium channels. Chain C"/>
    <property type="match status" value="1"/>
</dbReference>
<feature type="domain" description="Ion transport" evidence="6">
    <location>
        <begin position="53"/>
        <end position="358"/>
    </location>
</feature>
<keyword evidence="4 5" id="KW-0472">Membrane</keyword>
<dbReference type="SUPFAM" id="SSF81324">
    <property type="entry name" value="Voltage-gated potassium channels"/>
    <property type="match status" value="1"/>
</dbReference>
<evidence type="ECO:0000256" key="5">
    <source>
        <dbReference type="SAM" id="Phobius"/>
    </source>
</evidence>
<protein>
    <recommendedName>
        <fullName evidence="6">Ion transport domain-containing protein</fullName>
    </recommendedName>
</protein>
<feature type="transmembrane region" description="Helical" evidence="5">
    <location>
        <begin position="335"/>
        <end position="357"/>
    </location>
</feature>
<dbReference type="Gene3D" id="1.10.287.70">
    <property type="match status" value="1"/>
</dbReference>
<proteinExistence type="predicted"/>
<dbReference type="Proteomes" id="UP000722791">
    <property type="component" value="Unassembled WGS sequence"/>
</dbReference>
<dbReference type="Pfam" id="PF00520">
    <property type="entry name" value="Ion_trans"/>
    <property type="match status" value="1"/>
</dbReference>
<keyword evidence="2 5" id="KW-0812">Transmembrane</keyword>
<dbReference type="GO" id="GO:0001518">
    <property type="term" value="C:voltage-gated sodium channel complex"/>
    <property type="evidence" value="ECO:0007669"/>
    <property type="project" value="TreeGrafter"/>
</dbReference>
<dbReference type="AlphaFoldDB" id="A0A8J4M0E4"/>
<dbReference type="InterPro" id="IPR027359">
    <property type="entry name" value="Volt_channel_dom_sf"/>
</dbReference>
<feature type="transmembrane region" description="Helical" evidence="5">
    <location>
        <begin position="183"/>
        <end position="206"/>
    </location>
</feature>
<evidence type="ECO:0000256" key="4">
    <source>
        <dbReference type="ARBA" id="ARBA00023136"/>
    </source>
</evidence>
<evidence type="ECO:0000256" key="3">
    <source>
        <dbReference type="ARBA" id="ARBA00022989"/>
    </source>
</evidence>
<evidence type="ECO:0000256" key="1">
    <source>
        <dbReference type="ARBA" id="ARBA00004141"/>
    </source>
</evidence>
<evidence type="ECO:0000259" key="6">
    <source>
        <dbReference type="Pfam" id="PF00520"/>
    </source>
</evidence>
<reference evidence="7" key="1">
    <citation type="journal article" date="2021" name="Proc. Natl. Acad. Sci. U.S.A.">
        <title>Three genomes in the algal genus Volvox reveal the fate of a haploid sex-determining region after a transition to homothallism.</title>
        <authorList>
            <person name="Yamamoto K."/>
            <person name="Hamaji T."/>
            <person name="Kawai-Toyooka H."/>
            <person name="Matsuzaki R."/>
            <person name="Takahashi F."/>
            <person name="Nishimura Y."/>
            <person name="Kawachi M."/>
            <person name="Noguchi H."/>
            <person name="Minakuchi Y."/>
            <person name="Umen J.G."/>
            <person name="Toyoda A."/>
            <person name="Nozaki H."/>
        </authorList>
    </citation>
    <scope>NUCLEOTIDE SEQUENCE</scope>
    <source>
        <strain evidence="7">NIES-3785</strain>
    </source>
</reference>
<feature type="transmembrane region" description="Helical" evidence="5">
    <location>
        <begin position="93"/>
        <end position="114"/>
    </location>
</feature>
<evidence type="ECO:0000256" key="2">
    <source>
        <dbReference type="ARBA" id="ARBA00022692"/>
    </source>
</evidence>
<dbReference type="PANTHER" id="PTHR10037">
    <property type="entry name" value="VOLTAGE-GATED CATION CHANNEL CALCIUM AND SODIUM"/>
    <property type="match status" value="1"/>
</dbReference>
<feature type="transmembrane region" description="Helical" evidence="5">
    <location>
        <begin position="54"/>
        <end position="73"/>
    </location>
</feature>
<sequence>MEQRCEDYFAKHCGNDSAAQYEELAACYPERSCLFFTKSSPVRKCCILIINSKLFEKFILFIILCNCITLALSSTRQDFSSTGWGKALAGFDYLYIGIFTAEMVLKTIAMGFLFGNGSYLRDGWNVLDFLVVVMGYVSLLSPSNLTAIRAFRAMRPLRTINRVKGMKVLVNTMIDSLPLLLDVFLLCAFTFFLFSLVAVQLFAGVLKNRCGTPDFSGAFNVTLASSSSSNIGVGGSGLDALAAGTVVLANVSYEVPDDQSEDMCSGPLSSEVVWYLVDGKPVAEPGSKYAGRHCNGGTYCAPYGNPYDGLVSYDNILWSWLTIFQHITLSGWSDVMYMVMDAVNYWVWIFYVGLIIFGA</sequence>
<comment type="caution">
    <text evidence="7">The sequence shown here is derived from an EMBL/GenBank/DDBJ whole genome shotgun (WGS) entry which is preliminary data.</text>
</comment>
<evidence type="ECO:0000313" key="7">
    <source>
        <dbReference type="EMBL" id="GIM17343.1"/>
    </source>
</evidence>
<organism evidence="7 8">
    <name type="scientific">Volvox reticuliferus</name>
    <dbReference type="NCBI Taxonomy" id="1737510"/>
    <lineage>
        <taxon>Eukaryota</taxon>
        <taxon>Viridiplantae</taxon>
        <taxon>Chlorophyta</taxon>
        <taxon>core chlorophytes</taxon>
        <taxon>Chlorophyceae</taxon>
        <taxon>CS clade</taxon>
        <taxon>Chlamydomonadales</taxon>
        <taxon>Volvocaceae</taxon>
        <taxon>Volvox</taxon>
    </lineage>
</organism>
<evidence type="ECO:0000313" key="8">
    <source>
        <dbReference type="Proteomes" id="UP000722791"/>
    </source>
</evidence>
<dbReference type="PANTHER" id="PTHR10037:SF62">
    <property type="entry name" value="SODIUM CHANNEL PROTEIN 60E"/>
    <property type="match status" value="1"/>
</dbReference>
<dbReference type="GO" id="GO:0005248">
    <property type="term" value="F:voltage-gated sodium channel activity"/>
    <property type="evidence" value="ECO:0007669"/>
    <property type="project" value="TreeGrafter"/>
</dbReference>
<dbReference type="InterPro" id="IPR043203">
    <property type="entry name" value="VGCC_Ca_Na"/>
</dbReference>
<feature type="non-terminal residue" evidence="7">
    <location>
        <position position="1"/>
    </location>
</feature>
<dbReference type="EMBL" id="BNCQ01000107">
    <property type="protein sequence ID" value="GIM17343.1"/>
    <property type="molecule type" value="Genomic_DNA"/>
</dbReference>
<accession>A0A8J4M0E4</accession>
<dbReference type="FunFam" id="1.20.120.350:FF:000095">
    <property type="entry name" value="Voltage-gated Ca2+ channel, alpha subunit"/>
    <property type="match status" value="1"/>
</dbReference>
<dbReference type="InterPro" id="IPR005821">
    <property type="entry name" value="Ion_trans_dom"/>
</dbReference>
<gene>
    <name evidence="7" type="ORF">Vretimale_19883</name>
</gene>
<keyword evidence="3 5" id="KW-1133">Transmembrane helix</keyword>
<name>A0A8J4M0E4_9CHLO</name>
<comment type="subcellular location">
    <subcellularLocation>
        <location evidence="1">Membrane</location>
        <topology evidence="1">Multi-pass membrane protein</topology>
    </subcellularLocation>
</comment>
<feature type="transmembrane region" description="Helical" evidence="5">
    <location>
        <begin position="126"/>
        <end position="148"/>
    </location>
</feature>